<name>A0ABT9ZAF2_9BACI</name>
<accession>A0ABT9ZAF2</accession>
<evidence type="ECO:0000313" key="1">
    <source>
        <dbReference type="EMBL" id="MDQ0228816.1"/>
    </source>
</evidence>
<protein>
    <recommendedName>
        <fullName evidence="3">SHOCT domain-containing protein</fullName>
    </recommendedName>
</protein>
<dbReference type="RefSeq" id="WP_307335518.1">
    <property type="nucleotide sequence ID" value="NZ_JAUSUD010000001.1"/>
</dbReference>
<dbReference type="Proteomes" id="UP001234495">
    <property type="component" value="Unassembled WGS sequence"/>
</dbReference>
<comment type="caution">
    <text evidence="1">The sequence shown here is derived from an EMBL/GenBank/DDBJ whole genome shotgun (WGS) entry which is preliminary data.</text>
</comment>
<evidence type="ECO:0000313" key="2">
    <source>
        <dbReference type="Proteomes" id="UP001234495"/>
    </source>
</evidence>
<evidence type="ECO:0008006" key="3">
    <source>
        <dbReference type="Google" id="ProtNLM"/>
    </source>
</evidence>
<proteinExistence type="predicted"/>
<reference evidence="1 2" key="1">
    <citation type="submission" date="2023-07" db="EMBL/GenBank/DDBJ databases">
        <title>Genomic Encyclopedia of Type Strains, Phase IV (KMG-IV): sequencing the most valuable type-strain genomes for metagenomic binning, comparative biology and taxonomic classification.</title>
        <authorList>
            <person name="Goeker M."/>
        </authorList>
    </citation>
    <scope>NUCLEOTIDE SEQUENCE [LARGE SCALE GENOMIC DNA]</scope>
    <source>
        <strain evidence="1 2">DSM 29005</strain>
    </source>
</reference>
<gene>
    <name evidence="1" type="ORF">J2S19_000066</name>
</gene>
<keyword evidence="2" id="KW-1185">Reference proteome</keyword>
<dbReference type="EMBL" id="JAUSUD010000001">
    <property type="protein sequence ID" value="MDQ0228816.1"/>
    <property type="molecule type" value="Genomic_DNA"/>
</dbReference>
<sequence>MAELAFKEFIFKKGSKTTIYLYQSSIEVIHHGLFGKFNKVKLIHYKNIEDIILKQPGLATTGSLIIDCGKNEDKREKINNTIEFSKSEREIALELKTTIDEQIHFIKGQRVNSAVDNFEKLKKLKELADLGILSEEEYIEQKERILEG</sequence>
<organism evidence="1 2">
    <name type="scientific">Metabacillus malikii</name>
    <dbReference type="NCBI Taxonomy" id="1504265"/>
    <lineage>
        <taxon>Bacteria</taxon>
        <taxon>Bacillati</taxon>
        <taxon>Bacillota</taxon>
        <taxon>Bacilli</taxon>
        <taxon>Bacillales</taxon>
        <taxon>Bacillaceae</taxon>
        <taxon>Metabacillus</taxon>
    </lineage>
</organism>